<organism evidence="10 11">
    <name type="scientific">Skermanella cutis</name>
    <dbReference type="NCBI Taxonomy" id="2775420"/>
    <lineage>
        <taxon>Bacteria</taxon>
        <taxon>Pseudomonadati</taxon>
        <taxon>Pseudomonadota</taxon>
        <taxon>Alphaproteobacteria</taxon>
        <taxon>Rhodospirillales</taxon>
        <taxon>Azospirillaceae</taxon>
        <taxon>Skermanella</taxon>
    </lineage>
</organism>
<keyword evidence="7" id="KW-0482">Metalloprotease</keyword>
<feature type="chain" id="PRO_5045776668" evidence="9">
    <location>
        <begin position="25"/>
        <end position="290"/>
    </location>
</feature>
<dbReference type="Proteomes" id="UP000595197">
    <property type="component" value="Chromosome"/>
</dbReference>
<dbReference type="SUPFAM" id="SSF55166">
    <property type="entry name" value="Hedgehog/DD-peptidase"/>
    <property type="match status" value="1"/>
</dbReference>
<dbReference type="EMBL" id="CP067420">
    <property type="protein sequence ID" value="QQP87253.1"/>
    <property type="molecule type" value="Genomic_DNA"/>
</dbReference>
<evidence type="ECO:0000313" key="11">
    <source>
        <dbReference type="Proteomes" id="UP000595197"/>
    </source>
</evidence>
<dbReference type="RefSeq" id="WP_201069861.1">
    <property type="nucleotide sequence ID" value="NZ_CP067420.1"/>
</dbReference>
<keyword evidence="4" id="KW-0574">Periplasm</keyword>
<evidence type="ECO:0000256" key="9">
    <source>
        <dbReference type="SAM" id="SignalP"/>
    </source>
</evidence>
<keyword evidence="11" id="KW-1185">Reference proteome</keyword>
<evidence type="ECO:0000313" key="10">
    <source>
        <dbReference type="EMBL" id="QQP87253.1"/>
    </source>
</evidence>
<proteinExistence type="predicted"/>
<dbReference type="InterPro" id="IPR009045">
    <property type="entry name" value="Zn_M74/Hedgehog-like"/>
</dbReference>
<evidence type="ECO:0000256" key="5">
    <source>
        <dbReference type="ARBA" id="ARBA00022801"/>
    </source>
</evidence>
<sequence length="290" mass="31095">MTPRLSALLLAVGITLCSGLTAEAQPSKSGDWGKVAAPAPGPPRIFGSYTNGCIAGARSLPPEGPGHQVVRLSRNRYFGHPETVDYLLNLGRRVAGAGLGIALIGDMSQPRGGPMAFGHASHEIGLDADIWFRLDLPPLPRSGRENLDLPSMVDFAARRVDPRRFTAKQADLVRFAAMDPRVARIFVNPAIKQALCERPWSDRSWLRLVRPWHGHDAHFHVRLNCPADQPDCVSQDAPPEGDGCGAELADWLARLTPPAKAPAKPRAAPSRPAPAPVPAACTGVLAMPPR</sequence>
<accession>A0ABX7AYV8</accession>
<name>A0ABX7AYV8_9PROT</name>
<dbReference type="InterPro" id="IPR005073">
    <property type="entry name" value="Peptidase_M74"/>
</dbReference>
<dbReference type="Pfam" id="PF03411">
    <property type="entry name" value="Peptidase_M74"/>
    <property type="match status" value="1"/>
</dbReference>
<keyword evidence="6" id="KW-0862">Zinc</keyword>
<dbReference type="Gene3D" id="3.30.1380.10">
    <property type="match status" value="1"/>
</dbReference>
<evidence type="ECO:0000256" key="6">
    <source>
        <dbReference type="ARBA" id="ARBA00022833"/>
    </source>
</evidence>
<feature type="region of interest" description="Disordered" evidence="8">
    <location>
        <begin position="256"/>
        <end position="278"/>
    </location>
</feature>
<feature type="compositionally biased region" description="Low complexity" evidence="8">
    <location>
        <begin position="257"/>
        <end position="270"/>
    </location>
</feature>
<keyword evidence="5" id="KW-0378">Hydrolase</keyword>
<dbReference type="PIRSF" id="PIRSF018455">
    <property type="entry name" value="MepA"/>
    <property type="match status" value="1"/>
</dbReference>
<keyword evidence="1" id="KW-0645">Protease</keyword>
<evidence type="ECO:0000256" key="7">
    <source>
        <dbReference type="ARBA" id="ARBA00023049"/>
    </source>
</evidence>
<evidence type="ECO:0000256" key="8">
    <source>
        <dbReference type="SAM" id="MobiDB-lite"/>
    </source>
</evidence>
<keyword evidence="2" id="KW-0479">Metal-binding</keyword>
<evidence type="ECO:0000256" key="4">
    <source>
        <dbReference type="ARBA" id="ARBA00022764"/>
    </source>
</evidence>
<evidence type="ECO:0000256" key="1">
    <source>
        <dbReference type="ARBA" id="ARBA00022670"/>
    </source>
</evidence>
<gene>
    <name evidence="10" type="primary">mepA</name>
    <name evidence="10" type="ORF">IGS68_14070</name>
</gene>
<reference evidence="10" key="1">
    <citation type="submission" date="2021-02" db="EMBL/GenBank/DDBJ databases">
        <title>Skermanella TT6 skin isolate.</title>
        <authorList>
            <person name="Lee K."/>
            <person name="Ganzorig M."/>
        </authorList>
    </citation>
    <scope>NUCLEOTIDE SEQUENCE</scope>
    <source>
        <strain evidence="10">TT6</strain>
    </source>
</reference>
<dbReference type="NCBIfam" id="NF006947">
    <property type="entry name" value="PRK09429.1"/>
    <property type="match status" value="1"/>
</dbReference>
<evidence type="ECO:0000256" key="2">
    <source>
        <dbReference type="ARBA" id="ARBA00022723"/>
    </source>
</evidence>
<feature type="signal peptide" evidence="9">
    <location>
        <begin position="1"/>
        <end position="24"/>
    </location>
</feature>
<protein>
    <submittedName>
        <fullName evidence="10">Penicillin-insensitive murein endopeptidase</fullName>
    </submittedName>
</protein>
<evidence type="ECO:0000256" key="3">
    <source>
        <dbReference type="ARBA" id="ARBA00022729"/>
    </source>
</evidence>
<keyword evidence="3 9" id="KW-0732">Signal</keyword>